<feature type="domain" description="RNase H type-1" evidence="1">
    <location>
        <begin position="12"/>
        <end position="132"/>
    </location>
</feature>
<dbReference type="Proteomes" id="UP000516437">
    <property type="component" value="Chromosome 2"/>
</dbReference>
<dbReference type="InterPro" id="IPR036397">
    <property type="entry name" value="RNaseH_sf"/>
</dbReference>
<reference evidence="2 3" key="1">
    <citation type="journal article" date="2019" name="Plant Biotechnol. J.">
        <title>The red bayberry genome and genetic basis of sex determination.</title>
        <authorList>
            <person name="Jia H.M."/>
            <person name="Jia H.J."/>
            <person name="Cai Q.L."/>
            <person name="Wang Y."/>
            <person name="Zhao H.B."/>
            <person name="Yang W.F."/>
            <person name="Wang G.Y."/>
            <person name="Li Y.H."/>
            <person name="Zhan D.L."/>
            <person name="Shen Y.T."/>
            <person name="Niu Q.F."/>
            <person name="Chang L."/>
            <person name="Qiu J."/>
            <person name="Zhao L."/>
            <person name="Xie H.B."/>
            <person name="Fu W.Y."/>
            <person name="Jin J."/>
            <person name="Li X.W."/>
            <person name="Jiao Y."/>
            <person name="Zhou C.C."/>
            <person name="Tu T."/>
            <person name="Chai C.Y."/>
            <person name="Gao J.L."/>
            <person name="Fan L.J."/>
            <person name="van de Weg E."/>
            <person name="Wang J.Y."/>
            <person name="Gao Z.S."/>
        </authorList>
    </citation>
    <scope>NUCLEOTIDE SEQUENCE [LARGE SCALE GENOMIC DNA]</scope>
    <source>
        <tissue evidence="2">Leaves</tissue>
    </source>
</reference>
<dbReference type="Gene3D" id="3.30.420.10">
    <property type="entry name" value="Ribonuclease H-like superfamily/Ribonuclease H"/>
    <property type="match status" value="1"/>
</dbReference>
<dbReference type="InterPro" id="IPR002156">
    <property type="entry name" value="RNaseH_domain"/>
</dbReference>
<proteinExistence type="predicted"/>
<keyword evidence="3" id="KW-1185">Reference proteome</keyword>
<dbReference type="PANTHER" id="PTHR47723">
    <property type="entry name" value="OS05G0353850 PROTEIN"/>
    <property type="match status" value="1"/>
</dbReference>
<gene>
    <name evidence="2" type="ORF">CJ030_MR2G024071</name>
</gene>
<dbReference type="CDD" id="cd06222">
    <property type="entry name" value="RNase_H_like"/>
    <property type="match status" value="1"/>
</dbReference>
<dbReference type="PANTHER" id="PTHR47723:SF19">
    <property type="entry name" value="POLYNUCLEOTIDYL TRANSFERASE, RIBONUCLEASE H-LIKE SUPERFAMILY PROTEIN"/>
    <property type="match status" value="1"/>
</dbReference>
<dbReference type="InterPro" id="IPR044730">
    <property type="entry name" value="RNase_H-like_dom_plant"/>
</dbReference>
<dbReference type="InterPro" id="IPR053151">
    <property type="entry name" value="RNase_H-like"/>
</dbReference>
<dbReference type="OrthoDB" id="993362at2759"/>
<dbReference type="SUPFAM" id="SSF53098">
    <property type="entry name" value="Ribonuclease H-like"/>
    <property type="match status" value="1"/>
</dbReference>
<accession>A0A6A1WFH6</accession>
<dbReference type="GO" id="GO:0004523">
    <property type="term" value="F:RNA-DNA hybrid ribonuclease activity"/>
    <property type="evidence" value="ECO:0007669"/>
    <property type="project" value="InterPro"/>
</dbReference>
<evidence type="ECO:0000313" key="2">
    <source>
        <dbReference type="EMBL" id="KAB1221620.1"/>
    </source>
</evidence>
<organism evidence="2 3">
    <name type="scientific">Morella rubra</name>
    <name type="common">Chinese bayberry</name>
    <dbReference type="NCBI Taxonomy" id="262757"/>
    <lineage>
        <taxon>Eukaryota</taxon>
        <taxon>Viridiplantae</taxon>
        <taxon>Streptophyta</taxon>
        <taxon>Embryophyta</taxon>
        <taxon>Tracheophyta</taxon>
        <taxon>Spermatophyta</taxon>
        <taxon>Magnoliopsida</taxon>
        <taxon>eudicotyledons</taxon>
        <taxon>Gunneridae</taxon>
        <taxon>Pentapetalae</taxon>
        <taxon>rosids</taxon>
        <taxon>fabids</taxon>
        <taxon>Fagales</taxon>
        <taxon>Myricaceae</taxon>
        <taxon>Morella</taxon>
    </lineage>
</organism>
<name>A0A6A1WFH6_9ROSI</name>
<dbReference type="Pfam" id="PF13456">
    <property type="entry name" value="RVT_3"/>
    <property type="match status" value="1"/>
</dbReference>
<sequence>MVPPASPVVKINFDVACRTSFAVIAAVCRNHEGEILQVRTSSVPIVQPLWSEIKAAHMACIMADEGSWQSVELEGDSLNAYTAITHSGKDMKGYLVADCRACHDYLALYPNWKLSWISRKLNCLAHKIVKWAVQTHRVGHIDLADIPSVILNCDWLYKPP</sequence>
<dbReference type="AlphaFoldDB" id="A0A6A1WFH6"/>
<dbReference type="GO" id="GO:0003676">
    <property type="term" value="F:nucleic acid binding"/>
    <property type="evidence" value="ECO:0007669"/>
    <property type="project" value="InterPro"/>
</dbReference>
<evidence type="ECO:0000313" key="3">
    <source>
        <dbReference type="Proteomes" id="UP000516437"/>
    </source>
</evidence>
<dbReference type="InterPro" id="IPR012337">
    <property type="entry name" value="RNaseH-like_sf"/>
</dbReference>
<protein>
    <recommendedName>
        <fullName evidence="1">RNase H type-1 domain-containing protein</fullName>
    </recommendedName>
</protein>
<comment type="caution">
    <text evidence="2">The sequence shown here is derived from an EMBL/GenBank/DDBJ whole genome shotgun (WGS) entry which is preliminary data.</text>
</comment>
<dbReference type="EMBL" id="RXIC02000020">
    <property type="protein sequence ID" value="KAB1221620.1"/>
    <property type="molecule type" value="Genomic_DNA"/>
</dbReference>
<evidence type="ECO:0000259" key="1">
    <source>
        <dbReference type="Pfam" id="PF13456"/>
    </source>
</evidence>